<gene>
    <name evidence="2" type="ORF">ALTATR162_LOCUS7785</name>
</gene>
<keyword evidence="3" id="KW-1185">Reference proteome</keyword>
<dbReference type="Proteomes" id="UP000676310">
    <property type="component" value="Unassembled WGS sequence"/>
</dbReference>
<feature type="region of interest" description="Disordered" evidence="1">
    <location>
        <begin position="219"/>
        <end position="276"/>
    </location>
</feature>
<dbReference type="GeneID" id="67019823"/>
<protein>
    <recommendedName>
        <fullName evidence="4">NDT80 domain-containing protein</fullName>
    </recommendedName>
</protein>
<reference evidence="2" key="1">
    <citation type="submission" date="2021-05" db="EMBL/GenBank/DDBJ databases">
        <authorList>
            <person name="Stam R."/>
        </authorList>
    </citation>
    <scope>NUCLEOTIDE SEQUENCE</scope>
    <source>
        <strain evidence="2">CS162</strain>
    </source>
</reference>
<dbReference type="RefSeq" id="XP_043171349.1">
    <property type="nucleotide sequence ID" value="XM_043315414.1"/>
</dbReference>
<dbReference type="EMBL" id="CAJRGZ010000022">
    <property type="protein sequence ID" value="CAG5174455.1"/>
    <property type="molecule type" value="Genomic_DNA"/>
</dbReference>
<evidence type="ECO:0000313" key="3">
    <source>
        <dbReference type="Proteomes" id="UP000676310"/>
    </source>
</evidence>
<organism evidence="2 3">
    <name type="scientific">Alternaria atra</name>
    <dbReference type="NCBI Taxonomy" id="119953"/>
    <lineage>
        <taxon>Eukaryota</taxon>
        <taxon>Fungi</taxon>
        <taxon>Dikarya</taxon>
        <taxon>Ascomycota</taxon>
        <taxon>Pezizomycotina</taxon>
        <taxon>Dothideomycetes</taxon>
        <taxon>Pleosporomycetidae</taxon>
        <taxon>Pleosporales</taxon>
        <taxon>Pleosporineae</taxon>
        <taxon>Pleosporaceae</taxon>
        <taxon>Alternaria</taxon>
        <taxon>Alternaria sect. Ulocladioides</taxon>
    </lineage>
</organism>
<evidence type="ECO:0008006" key="4">
    <source>
        <dbReference type="Google" id="ProtNLM"/>
    </source>
</evidence>
<accession>A0A8J2I4L1</accession>
<feature type="compositionally biased region" description="Basic and acidic residues" evidence="1">
    <location>
        <begin position="317"/>
        <end position="343"/>
    </location>
</feature>
<dbReference type="AlphaFoldDB" id="A0A8J2I4L1"/>
<proteinExistence type="predicted"/>
<evidence type="ECO:0000313" key="2">
    <source>
        <dbReference type="EMBL" id="CAG5174455.1"/>
    </source>
</evidence>
<sequence length="530" mass="59063">MPSLKDLDCSIELSESQQALREFGTIYGDGFVETFIPVPSKPQSFSIHLTSNKFIAPGIAIFVYVDGVYQCNRNRQDLKLRKPSDSRSLIDFRVRQKEERQRNGSMIAREWAFDKLNIASAYDAPNLCSPNLPDNIGCIEVVVLRCAGTRNAKSASAMNFDGAGDPPDRRLDFNGNSSLSNERSMYDDRGPFFNCFSDNHGPPPPISSYHSPYAETLRSYEGSASKSHRTTHPPQELFLPESVTRNSRPRSKYSEPVSPGGRRTSDLPPSGFQYGSGPIPCGGEIYNNYPSDAGPAQAPAVDPVWLNNLLTTAVKQGVEESRRMDAQPQEHTKYKMHTMDAETKSQPPGAWPDSPFNAPSLLHQQSEQPGFSSRDDQSDHGSNWKQSQTGLGEKSPRSRVGTHVTWNPEPVDETASSSVGVWNSLGETPSDSWDTGDTWPTDRSLQLETELSYHSTHTRSTKLKARFAVKTTDQISIKTFSTKAQRHVFFRRERKLVLSRPAVRLRGLVEQLRRHSPTIAFPKPDADVTT</sequence>
<evidence type="ECO:0000256" key="1">
    <source>
        <dbReference type="SAM" id="MobiDB-lite"/>
    </source>
</evidence>
<dbReference type="OrthoDB" id="5423516at2759"/>
<feature type="region of interest" description="Disordered" evidence="1">
    <location>
        <begin position="317"/>
        <end position="421"/>
    </location>
</feature>
<feature type="compositionally biased region" description="Polar residues" evidence="1">
    <location>
        <begin position="362"/>
        <end position="371"/>
    </location>
</feature>
<comment type="caution">
    <text evidence="2">The sequence shown here is derived from an EMBL/GenBank/DDBJ whole genome shotgun (WGS) entry which is preliminary data.</text>
</comment>
<feature type="compositionally biased region" description="Polar residues" evidence="1">
    <location>
        <begin position="380"/>
        <end position="390"/>
    </location>
</feature>
<name>A0A8J2I4L1_9PLEO</name>